<dbReference type="RefSeq" id="WP_183266311.1">
    <property type="nucleotide sequence ID" value="NZ_JACHFJ010000005.1"/>
</dbReference>
<evidence type="ECO:0000313" key="7">
    <source>
        <dbReference type="EMBL" id="MBB5373305.1"/>
    </source>
</evidence>
<feature type="domain" description="Glycosyltransferase 2-like" evidence="6">
    <location>
        <begin position="4"/>
        <end position="170"/>
    </location>
</feature>
<protein>
    <submittedName>
        <fullName evidence="7">Glycosyltransferase involved in cell wall biosynthesis</fullName>
    </submittedName>
</protein>
<dbReference type="InterPro" id="IPR029044">
    <property type="entry name" value="Nucleotide-diphossugar_trans"/>
</dbReference>
<evidence type="ECO:0000256" key="4">
    <source>
        <dbReference type="ARBA" id="ARBA00022679"/>
    </source>
</evidence>
<sequence length="253" mass="28681">MKISFVVPAYNEQALLANSLMAIREEISRAGQVLGQDAEIIVVNNASTDRTREVAESVEGVRVVDEPRKGLVQARWCGFEHSTGELIANIDADTIIPPGWLSEVLRQFEQGQNLVALSGPYIYYGVPRKVNMVVASYYRLAWLAYVFNHYVLNVGAMLQGGNFIVKREAMLKLGNPDHRFSFYGEDTDMANRLSKVGRVKFTFRLPAQSSGRRLVGEGVFTIGLRYTMNFFWATFRKKPFTEEWQDIREEVSP</sequence>
<keyword evidence="3" id="KW-0328">Glycosyltransferase</keyword>
<keyword evidence="2" id="KW-1003">Cell membrane</keyword>
<accession>A0A840VJG1</accession>
<evidence type="ECO:0000256" key="2">
    <source>
        <dbReference type="ARBA" id="ARBA00022475"/>
    </source>
</evidence>
<dbReference type="InterPro" id="IPR001173">
    <property type="entry name" value="Glyco_trans_2-like"/>
</dbReference>
<dbReference type="PANTHER" id="PTHR43646:SF2">
    <property type="entry name" value="GLYCOSYLTRANSFERASE 2-LIKE DOMAIN-CONTAINING PROTEIN"/>
    <property type="match status" value="1"/>
</dbReference>
<evidence type="ECO:0000313" key="8">
    <source>
        <dbReference type="Proteomes" id="UP000553706"/>
    </source>
</evidence>
<dbReference type="PANTHER" id="PTHR43646">
    <property type="entry name" value="GLYCOSYLTRANSFERASE"/>
    <property type="match status" value="1"/>
</dbReference>
<dbReference type="CDD" id="cd00761">
    <property type="entry name" value="Glyco_tranf_GTA_type"/>
    <property type="match status" value="1"/>
</dbReference>
<dbReference type="AlphaFoldDB" id="A0A840VJG1"/>
<dbReference type="Pfam" id="PF00535">
    <property type="entry name" value="Glycos_transf_2"/>
    <property type="match status" value="1"/>
</dbReference>
<evidence type="ECO:0000256" key="3">
    <source>
        <dbReference type="ARBA" id="ARBA00022676"/>
    </source>
</evidence>
<dbReference type="GO" id="GO:0005886">
    <property type="term" value="C:plasma membrane"/>
    <property type="evidence" value="ECO:0007669"/>
    <property type="project" value="UniProtKB-SubCell"/>
</dbReference>
<evidence type="ECO:0000256" key="5">
    <source>
        <dbReference type="ARBA" id="ARBA00023136"/>
    </source>
</evidence>
<dbReference type="GO" id="GO:0016757">
    <property type="term" value="F:glycosyltransferase activity"/>
    <property type="evidence" value="ECO:0007669"/>
    <property type="project" value="UniProtKB-KW"/>
</dbReference>
<evidence type="ECO:0000256" key="1">
    <source>
        <dbReference type="ARBA" id="ARBA00004236"/>
    </source>
</evidence>
<proteinExistence type="predicted"/>
<comment type="caution">
    <text evidence="7">The sequence shown here is derived from an EMBL/GenBank/DDBJ whole genome shotgun (WGS) entry which is preliminary data.</text>
</comment>
<dbReference type="Proteomes" id="UP000553706">
    <property type="component" value="Unassembled WGS sequence"/>
</dbReference>
<keyword evidence="4 7" id="KW-0808">Transferase</keyword>
<comment type="subcellular location">
    <subcellularLocation>
        <location evidence="1">Cell membrane</location>
    </subcellularLocation>
</comment>
<dbReference type="Gene3D" id="3.90.550.10">
    <property type="entry name" value="Spore Coat Polysaccharide Biosynthesis Protein SpsA, Chain A"/>
    <property type="match status" value="1"/>
</dbReference>
<dbReference type="EMBL" id="JACHFJ010000005">
    <property type="protein sequence ID" value="MBB5373305.1"/>
    <property type="molecule type" value="Genomic_DNA"/>
</dbReference>
<gene>
    <name evidence="7" type="ORF">HNP71_001564</name>
</gene>
<evidence type="ECO:0000259" key="6">
    <source>
        <dbReference type="Pfam" id="PF00535"/>
    </source>
</evidence>
<keyword evidence="8" id="KW-1185">Reference proteome</keyword>
<organism evidence="7 8">
    <name type="scientific">Acidocella aromatica</name>
    <dbReference type="NCBI Taxonomy" id="1303579"/>
    <lineage>
        <taxon>Bacteria</taxon>
        <taxon>Pseudomonadati</taxon>
        <taxon>Pseudomonadota</taxon>
        <taxon>Alphaproteobacteria</taxon>
        <taxon>Acetobacterales</taxon>
        <taxon>Acidocellaceae</taxon>
        <taxon>Acidocella</taxon>
    </lineage>
</organism>
<dbReference type="SUPFAM" id="SSF53448">
    <property type="entry name" value="Nucleotide-diphospho-sugar transferases"/>
    <property type="match status" value="1"/>
</dbReference>
<keyword evidence="5" id="KW-0472">Membrane</keyword>
<name>A0A840VJG1_9PROT</name>
<reference evidence="7 8" key="1">
    <citation type="submission" date="2020-08" db="EMBL/GenBank/DDBJ databases">
        <title>Genomic Encyclopedia of Type Strains, Phase IV (KMG-IV): sequencing the most valuable type-strain genomes for metagenomic binning, comparative biology and taxonomic classification.</title>
        <authorList>
            <person name="Goeker M."/>
        </authorList>
    </citation>
    <scope>NUCLEOTIDE SEQUENCE [LARGE SCALE GENOMIC DNA]</scope>
    <source>
        <strain evidence="7 8">DSM 27026</strain>
    </source>
</reference>